<dbReference type="Proteomes" id="UP001500582">
    <property type="component" value="Unassembled WGS sequence"/>
</dbReference>
<keyword evidence="4 7" id="KW-1133">Transmembrane helix</keyword>
<feature type="domain" description="ABC3 transporter permease C-terminal" evidence="8">
    <location>
        <begin position="291"/>
        <end position="405"/>
    </location>
</feature>
<evidence type="ECO:0000313" key="10">
    <source>
        <dbReference type="EMBL" id="GAA4321965.1"/>
    </source>
</evidence>
<comment type="caution">
    <text evidence="10">The sequence shown here is derived from an EMBL/GenBank/DDBJ whole genome shotgun (WGS) entry which is preliminary data.</text>
</comment>
<feature type="transmembrane region" description="Helical" evidence="7">
    <location>
        <begin position="423"/>
        <end position="447"/>
    </location>
</feature>
<name>A0ABP8GDB0_9SPHI</name>
<dbReference type="EMBL" id="BAABFT010000005">
    <property type="protein sequence ID" value="GAA4321965.1"/>
    <property type="molecule type" value="Genomic_DNA"/>
</dbReference>
<evidence type="ECO:0000313" key="11">
    <source>
        <dbReference type="Proteomes" id="UP001500582"/>
    </source>
</evidence>
<evidence type="ECO:0000259" key="9">
    <source>
        <dbReference type="Pfam" id="PF12704"/>
    </source>
</evidence>
<dbReference type="InterPro" id="IPR025857">
    <property type="entry name" value="MacB_PCD"/>
</dbReference>
<feature type="transmembrane region" description="Helical" evidence="7">
    <location>
        <begin position="341"/>
        <end position="366"/>
    </location>
</feature>
<keyword evidence="3 7" id="KW-0812">Transmembrane</keyword>
<dbReference type="InterPro" id="IPR050250">
    <property type="entry name" value="Macrolide_Exporter_MacB"/>
</dbReference>
<keyword evidence="5 7" id="KW-0472">Membrane</keyword>
<accession>A0ABP8GDB0</accession>
<feature type="transmembrane region" description="Helical" evidence="7">
    <location>
        <begin position="378"/>
        <end position="402"/>
    </location>
</feature>
<sequence length="792" mass="89136">MIRNYIKMAWRNLVKNKVYAFINIAGLSVGMVVAILIGLWMWDELSFDKYHQNYSRIAQVKQHQSFDGTIRTSSAIPFPLGDEMRKSYGSDFKYMVMSSWTWKHMLSVDDKKISQSGTYMQPDAPQMLTLNMLKGTRNGLSDMSSVLISQSVSKALFGDADPMGKTLRIDNNFPVKVTGVYEDLPYNTEFYDTKFLAPWDLYITTEPWIKRSTTNWFNNSFQLFVQIADNADMARLSAKIKDVKLRKIGKRDMRFNPQIFLHGMDKWHLWSEFKGGVNTGGRIQYIYMFGAIGIFVLLLACINFMNLSTARSEKRAKEVGILKSIGSNRAQLIGQFFGESLMITALAFVVCLLMVQLCLPFFNTVADKKITILWTNPTFWACCLSFSLITGLIAGSYPALYLSSFKPVSVLKGTFRMGRFAAIPRQVLVVLQFTVSVVLIIGTVIVFRQIQHTKDRPVGYDRDGLLSIDMATADLHTHFAVLRQKLISSGAVLDVAESSSPVTSVNSNSSGLEWKGKDPNMTDDFGTIGITQSYGSTLGWQFIDGRDFSKDFLTDSSGIVINESAAKYMGMKHPVGETVKWGKNYKILGVIKDMVMQSPYEPAKQTIFYPDTSIGGVLNIRVNPKMSMTAALRTIEDVHKRYTQEPFSYKFADNEYAAKFSAESRIGKLAAFFTIVAIFISCLGLFGMASFMAEKRTKEIGIRKVLGATIFTLWRLLSKDFVVLAIIALVIAMPLSYYFMHSWLQNYQYRTEIAWWIFALAAVGAVVITLLTVSYQSIKAALANPVRSIKAE</sequence>
<feature type="transmembrane region" description="Helical" evidence="7">
    <location>
        <begin position="285"/>
        <end position="307"/>
    </location>
</feature>
<keyword evidence="2" id="KW-1003">Cell membrane</keyword>
<feature type="domain" description="ABC3 transporter permease C-terminal" evidence="8">
    <location>
        <begin position="672"/>
        <end position="782"/>
    </location>
</feature>
<dbReference type="RefSeq" id="WP_345211117.1">
    <property type="nucleotide sequence ID" value="NZ_BAABFT010000005.1"/>
</dbReference>
<feature type="domain" description="MacB-like periplasmic core" evidence="9">
    <location>
        <begin position="434"/>
        <end position="637"/>
    </location>
</feature>
<evidence type="ECO:0000259" key="8">
    <source>
        <dbReference type="Pfam" id="PF02687"/>
    </source>
</evidence>
<dbReference type="Pfam" id="PF12704">
    <property type="entry name" value="MacB_PCD"/>
    <property type="match status" value="2"/>
</dbReference>
<keyword evidence="11" id="KW-1185">Reference proteome</keyword>
<dbReference type="PANTHER" id="PTHR30572:SF4">
    <property type="entry name" value="ABC TRANSPORTER PERMEASE YTRF"/>
    <property type="match status" value="1"/>
</dbReference>
<gene>
    <name evidence="10" type="ORF">GCM10023149_22000</name>
</gene>
<protein>
    <submittedName>
        <fullName evidence="10">ABC transporter permease</fullName>
    </submittedName>
</protein>
<dbReference type="InterPro" id="IPR003838">
    <property type="entry name" value="ABC3_permease_C"/>
</dbReference>
<feature type="transmembrane region" description="Helical" evidence="7">
    <location>
        <begin position="20"/>
        <end position="42"/>
    </location>
</feature>
<evidence type="ECO:0000256" key="4">
    <source>
        <dbReference type="ARBA" id="ARBA00022989"/>
    </source>
</evidence>
<evidence type="ECO:0000256" key="6">
    <source>
        <dbReference type="ARBA" id="ARBA00038076"/>
    </source>
</evidence>
<dbReference type="Pfam" id="PF02687">
    <property type="entry name" value="FtsX"/>
    <property type="match status" value="2"/>
</dbReference>
<feature type="transmembrane region" description="Helical" evidence="7">
    <location>
        <begin position="669"/>
        <end position="693"/>
    </location>
</feature>
<feature type="transmembrane region" description="Helical" evidence="7">
    <location>
        <begin position="721"/>
        <end position="741"/>
    </location>
</feature>
<feature type="transmembrane region" description="Helical" evidence="7">
    <location>
        <begin position="753"/>
        <end position="773"/>
    </location>
</feature>
<evidence type="ECO:0000256" key="2">
    <source>
        <dbReference type="ARBA" id="ARBA00022475"/>
    </source>
</evidence>
<evidence type="ECO:0000256" key="7">
    <source>
        <dbReference type="SAM" id="Phobius"/>
    </source>
</evidence>
<dbReference type="PANTHER" id="PTHR30572">
    <property type="entry name" value="MEMBRANE COMPONENT OF TRANSPORTER-RELATED"/>
    <property type="match status" value="1"/>
</dbReference>
<reference evidence="11" key="1">
    <citation type="journal article" date="2019" name="Int. J. Syst. Evol. Microbiol.">
        <title>The Global Catalogue of Microorganisms (GCM) 10K type strain sequencing project: providing services to taxonomists for standard genome sequencing and annotation.</title>
        <authorList>
            <consortium name="The Broad Institute Genomics Platform"/>
            <consortium name="The Broad Institute Genome Sequencing Center for Infectious Disease"/>
            <person name="Wu L."/>
            <person name="Ma J."/>
        </authorList>
    </citation>
    <scope>NUCLEOTIDE SEQUENCE [LARGE SCALE GENOMIC DNA]</scope>
    <source>
        <strain evidence="11">JCM 17705</strain>
    </source>
</reference>
<evidence type="ECO:0000256" key="3">
    <source>
        <dbReference type="ARBA" id="ARBA00022692"/>
    </source>
</evidence>
<proteinExistence type="inferred from homology"/>
<organism evidence="10 11">
    <name type="scientific">Mucilaginibacter gynuensis</name>
    <dbReference type="NCBI Taxonomy" id="1302236"/>
    <lineage>
        <taxon>Bacteria</taxon>
        <taxon>Pseudomonadati</taxon>
        <taxon>Bacteroidota</taxon>
        <taxon>Sphingobacteriia</taxon>
        <taxon>Sphingobacteriales</taxon>
        <taxon>Sphingobacteriaceae</taxon>
        <taxon>Mucilaginibacter</taxon>
    </lineage>
</organism>
<comment type="subcellular location">
    <subcellularLocation>
        <location evidence="1">Cell membrane</location>
        <topology evidence="1">Multi-pass membrane protein</topology>
    </subcellularLocation>
</comment>
<feature type="domain" description="MacB-like periplasmic core" evidence="9">
    <location>
        <begin position="21"/>
        <end position="242"/>
    </location>
</feature>
<comment type="similarity">
    <text evidence="6">Belongs to the ABC-4 integral membrane protein family.</text>
</comment>
<evidence type="ECO:0000256" key="1">
    <source>
        <dbReference type="ARBA" id="ARBA00004651"/>
    </source>
</evidence>
<evidence type="ECO:0000256" key="5">
    <source>
        <dbReference type="ARBA" id="ARBA00023136"/>
    </source>
</evidence>